<dbReference type="OMA" id="IMYSGED"/>
<dbReference type="STRING" id="3708.A0A078GWX5"/>
<dbReference type="InterPro" id="IPR050232">
    <property type="entry name" value="FBL13/AtMIF1-like"/>
</dbReference>
<dbReference type="Gramene" id="CDY29093">
    <property type="protein sequence ID" value="CDY29093"/>
    <property type="gene ID" value="GSBRNA2T00041848001"/>
</dbReference>
<feature type="domain" description="F-box" evidence="1">
    <location>
        <begin position="23"/>
        <end position="62"/>
    </location>
</feature>
<dbReference type="Gene3D" id="3.80.10.10">
    <property type="entry name" value="Ribonuclease Inhibitor"/>
    <property type="match status" value="1"/>
</dbReference>
<name>A0A078GWX5_BRANA</name>
<dbReference type="SUPFAM" id="SSF81383">
    <property type="entry name" value="F-box domain"/>
    <property type="match status" value="1"/>
</dbReference>
<dbReference type="SMART" id="SM00256">
    <property type="entry name" value="FBOX"/>
    <property type="match status" value="1"/>
</dbReference>
<reference evidence="2 3" key="1">
    <citation type="journal article" date="2014" name="Science">
        <title>Plant genetics. Early allopolyploid evolution in the post-Neolithic Brassica napus oilseed genome.</title>
        <authorList>
            <person name="Chalhoub B."/>
            <person name="Denoeud F."/>
            <person name="Liu S."/>
            <person name="Parkin I.A."/>
            <person name="Tang H."/>
            <person name="Wang X."/>
            <person name="Chiquet J."/>
            <person name="Belcram H."/>
            <person name="Tong C."/>
            <person name="Samans B."/>
            <person name="Correa M."/>
            <person name="Da Silva C."/>
            <person name="Just J."/>
            <person name="Falentin C."/>
            <person name="Koh C.S."/>
            <person name="Le Clainche I."/>
            <person name="Bernard M."/>
            <person name="Bento P."/>
            <person name="Noel B."/>
            <person name="Labadie K."/>
            <person name="Alberti A."/>
            <person name="Charles M."/>
            <person name="Arnaud D."/>
            <person name="Guo H."/>
            <person name="Daviaud C."/>
            <person name="Alamery S."/>
            <person name="Jabbari K."/>
            <person name="Zhao M."/>
            <person name="Edger P.P."/>
            <person name="Chelaifa H."/>
            <person name="Tack D."/>
            <person name="Lassalle G."/>
            <person name="Mestiri I."/>
            <person name="Schnel N."/>
            <person name="Le Paslier M.C."/>
            <person name="Fan G."/>
            <person name="Renault V."/>
            <person name="Bayer P.E."/>
            <person name="Golicz A.A."/>
            <person name="Manoli S."/>
            <person name="Lee T.H."/>
            <person name="Thi V.H."/>
            <person name="Chalabi S."/>
            <person name="Hu Q."/>
            <person name="Fan C."/>
            <person name="Tollenaere R."/>
            <person name="Lu Y."/>
            <person name="Battail C."/>
            <person name="Shen J."/>
            <person name="Sidebottom C.H."/>
            <person name="Wang X."/>
            <person name="Canaguier A."/>
            <person name="Chauveau A."/>
            <person name="Berard A."/>
            <person name="Deniot G."/>
            <person name="Guan M."/>
            <person name="Liu Z."/>
            <person name="Sun F."/>
            <person name="Lim Y.P."/>
            <person name="Lyons E."/>
            <person name="Town C.D."/>
            <person name="Bancroft I."/>
            <person name="Wang X."/>
            <person name="Meng J."/>
            <person name="Ma J."/>
            <person name="Pires J.C."/>
            <person name="King G.J."/>
            <person name="Brunel D."/>
            <person name="Delourme R."/>
            <person name="Renard M."/>
            <person name="Aury J.M."/>
            <person name="Adams K.L."/>
            <person name="Batley J."/>
            <person name="Snowdon R.J."/>
            <person name="Tost J."/>
            <person name="Edwards D."/>
            <person name="Zhou Y."/>
            <person name="Hua W."/>
            <person name="Sharpe A.G."/>
            <person name="Paterson A.H."/>
            <person name="Guan C."/>
            <person name="Wincker P."/>
        </authorList>
    </citation>
    <scope>NUCLEOTIDE SEQUENCE [LARGE SCALE GENOMIC DNA]</scope>
    <source>
        <strain evidence="3">cv. Darmor-bzh</strain>
    </source>
</reference>
<dbReference type="Pfam" id="PF24758">
    <property type="entry name" value="LRR_At5g56370"/>
    <property type="match status" value="1"/>
</dbReference>
<gene>
    <name evidence="2" type="primary">BnaC09g18190D</name>
    <name evidence="2" type="ORF">GSBRNA2T00041848001</name>
</gene>
<dbReference type="PaxDb" id="3708-A0A078GWX5"/>
<dbReference type="InterPro" id="IPR001810">
    <property type="entry name" value="F-box_dom"/>
</dbReference>
<accession>A0A078GWX5</accession>
<dbReference type="CDD" id="cd22160">
    <property type="entry name" value="F-box_AtFBL13-like"/>
    <property type="match status" value="1"/>
</dbReference>
<evidence type="ECO:0000259" key="1">
    <source>
        <dbReference type="SMART" id="SM00256"/>
    </source>
</evidence>
<organism evidence="2 3">
    <name type="scientific">Brassica napus</name>
    <name type="common">Rape</name>
    <dbReference type="NCBI Taxonomy" id="3708"/>
    <lineage>
        <taxon>Eukaryota</taxon>
        <taxon>Viridiplantae</taxon>
        <taxon>Streptophyta</taxon>
        <taxon>Embryophyta</taxon>
        <taxon>Tracheophyta</taxon>
        <taxon>Spermatophyta</taxon>
        <taxon>Magnoliopsida</taxon>
        <taxon>eudicotyledons</taxon>
        <taxon>Gunneridae</taxon>
        <taxon>Pentapetalae</taxon>
        <taxon>rosids</taxon>
        <taxon>malvids</taxon>
        <taxon>Brassicales</taxon>
        <taxon>Brassicaceae</taxon>
        <taxon>Brassiceae</taxon>
        <taxon>Brassica</taxon>
    </lineage>
</organism>
<dbReference type="SUPFAM" id="SSF52047">
    <property type="entry name" value="RNI-like"/>
    <property type="match status" value="1"/>
</dbReference>
<dbReference type="Proteomes" id="UP000028999">
    <property type="component" value="Unassembled WGS sequence"/>
</dbReference>
<sequence>MRNVPFLLQPFERRREYDRISALPDPLITEILLWLPTRDSVKTSVLSTQWRNLWLDVPGLDIKFLFSNAKTITSFIERFLEFNRDARMRKFKITYDTSKGHDPFGIREWIATAISRGAQHLDVVDTFLRYMSFKEFMPLDIYKSKTLVSLKLVEVRMSNPDFVVSLPCLKNMHLEKIMYSGEDPSFMEKLISGCPVLEDLTVFRSSDDNVLVLRVTSKSLKRFRVWSDRWSRSNSREFALEIDASGLKYMKLGDQQSKRIVVKNLRSLFMIDIDSIFNGGSNTNLEMKKDTTRDFLNGISRVRHMIVPQLTLEVLYRYLGSNIPIFPNLKHLTLCVVYLPFSFWQCIMYLNNLNVEKHEGSIVPQCLLSTLECVEIREFTGEETRTKKKIMKQKKGTFDPLMNVARYILENSLVLNHFDSLSCNQPNLGYRQGASYNQKRIFSKTWVFNYLTF</sequence>
<evidence type="ECO:0000313" key="2">
    <source>
        <dbReference type="EMBL" id="CDY29093.1"/>
    </source>
</evidence>
<protein>
    <submittedName>
        <fullName evidence="2">BnaC09g18190D protein</fullName>
    </submittedName>
</protein>
<keyword evidence="3" id="KW-1185">Reference proteome</keyword>
<dbReference type="InterPro" id="IPR036047">
    <property type="entry name" value="F-box-like_dom_sf"/>
</dbReference>
<evidence type="ECO:0000313" key="3">
    <source>
        <dbReference type="Proteomes" id="UP000028999"/>
    </source>
</evidence>
<dbReference type="Pfam" id="PF00646">
    <property type="entry name" value="F-box"/>
    <property type="match status" value="1"/>
</dbReference>
<dbReference type="AlphaFoldDB" id="A0A078GWX5"/>
<dbReference type="InterPro" id="IPR032675">
    <property type="entry name" value="LRR_dom_sf"/>
</dbReference>
<dbReference type="InterPro" id="IPR053781">
    <property type="entry name" value="F-box_AtFBL13-like"/>
</dbReference>
<dbReference type="EMBL" id="LK032230">
    <property type="protein sequence ID" value="CDY29093.1"/>
    <property type="molecule type" value="Genomic_DNA"/>
</dbReference>
<dbReference type="Pfam" id="PF08387">
    <property type="entry name" value="FBD"/>
    <property type="match status" value="1"/>
</dbReference>
<dbReference type="PANTHER" id="PTHR31900">
    <property type="entry name" value="F-BOX/RNI SUPERFAMILY PROTEIN-RELATED"/>
    <property type="match status" value="1"/>
</dbReference>
<dbReference type="InterPro" id="IPR055411">
    <property type="entry name" value="LRR_FXL15/At3g58940/PEG3-like"/>
</dbReference>
<proteinExistence type="predicted"/>
<dbReference type="PANTHER" id="PTHR31900:SF33">
    <property type="entry name" value="PROTEIN WITH RNI-LIKE_FBD-LIKE DOMAIN"/>
    <property type="match status" value="1"/>
</dbReference>
<dbReference type="InterPro" id="IPR006566">
    <property type="entry name" value="FBD"/>
</dbReference>